<feature type="transmembrane region" description="Helical" evidence="5">
    <location>
        <begin position="362"/>
        <end position="382"/>
    </location>
</feature>
<dbReference type="InterPro" id="IPR038770">
    <property type="entry name" value="Na+/solute_symporter_sf"/>
</dbReference>
<accession>A0AA44BG27</accession>
<name>A0AA44BG27_9CLOT</name>
<protein>
    <submittedName>
        <fullName evidence="7">Sodium:proton antiporter</fullName>
    </submittedName>
</protein>
<feature type="transmembrane region" description="Helical" evidence="5">
    <location>
        <begin position="300"/>
        <end position="321"/>
    </location>
</feature>
<evidence type="ECO:0000256" key="2">
    <source>
        <dbReference type="ARBA" id="ARBA00022692"/>
    </source>
</evidence>
<feature type="transmembrane region" description="Helical" evidence="5">
    <location>
        <begin position="274"/>
        <end position="294"/>
    </location>
</feature>
<dbReference type="Gene3D" id="1.20.1530.20">
    <property type="match status" value="1"/>
</dbReference>
<reference evidence="7 8" key="1">
    <citation type="submission" date="2019-04" db="EMBL/GenBank/DDBJ databases">
        <title>Isachenkonia alkalipeptolytica gen. nov. sp. nov. a new anaerobic, alkiliphilic organothrophic bacterium capable to reduce synthesized ferrihydrite isolated from a soda lake.</title>
        <authorList>
            <person name="Toshchakov S.V."/>
            <person name="Zavarzina D.G."/>
            <person name="Zhilina T.N."/>
            <person name="Kostrikina N.A."/>
            <person name="Kublanov I.V."/>
        </authorList>
    </citation>
    <scope>NUCLEOTIDE SEQUENCE [LARGE SCALE GENOMIC DNA]</scope>
    <source>
        <strain evidence="7 8">Z-1701</strain>
    </source>
</reference>
<dbReference type="GO" id="GO:1902600">
    <property type="term" value="P:proton transmembrane transport"/>
    <property type="evidence" value="ECO:0007669"/>
    <property type="project" value="InterPro"/>
</dbReference>
<dbReference type="GO" id="GO:0015297">
    <property type="term" value="F:antiporter activity"/>
    <property type="evidence" value="ECO:0007669"/>
    <property type="project" value="InterPro"/>
</dbReference>
<evidence type="ECO:0000256" key="3">
    <source>
        <dbReference type="ARBA" id="ARBA00022989"/>
    </source>
</evidence>
<evidence type="ECO:0000256" key="5">
    <source>
        <dbReference type="SAM" id="Phobius"/>
    </source>
</evidence>
<dbReference type="GO" id="GO:0016020">
    <property type="term" value="C:membrane"/>
    <property type="evidence" value="ECO:0007669"/>
    <property type="project" value="UniProtKB-SubCell"/>
</dbReference>
<comment type="subcellular location">
    <subcellularLocation>
        <location evidence="1">Membrane</location>
        <topology evidence="1">Multi-pass membrane protein</topology>
    </subcellularLocation>
</comment>
<dbReference type="PANTHER" id="PTHR31102:SF1">
    <property type="entry name" value="CATION_H+ EXCHANGER DOMAIN-CONTAINING PROTEIN"/>
    <property type="match status" value="1"/>
</dbReference>
<evidence type="ECO:0000256" key="1">
    <source>
        <dbReference type="ARBA" id="ARBA00004141"/>
    </source>
</evidence>
<dbReference type="RefSeq" id="WP_160723130.1">
    <property type="nucleotide sequence ID" value="NZ_SUMG01000025.1"/>
</dbReference>
<evidence type="ECO:0000313" key="8">
    <source>
        <dbReference type="Proteomes" id="UP000449710"/>
    </source>
</evidence>
<feature type="transmembrane region" description="Helical" evidence="5">
    <location>
        <begin position="149"/>
        <end position="173"/>
    </location>
</feature>
<dbReference type="PANTHER" id="PTHR31102">
    <property type="match status" value="1"/>
</dbReference>
<feature type="transmembrane region" description="Helical" evidence="5">
    <location>
        <begin position="89"/>
        <end position="108"/>
    </location>
</feature>
<feature type="transmembrane region" description="Helical" evidence="5">
    <location>
        <begin position="333"/>
        <end position="356"/>
    </location>
</feature>
<keyword evidence="2 5" id="KW-0812">Transmembrane</keyword>
<keyword evidence="4 5" id="KW-0472">Membrane</keyword>
<feature type="transmembrane region" description="Helical" evidence="5">
    <location>
        <begin position="59"/>
        <end position="77"/>
    </location>
</feature>
<dbReference type="Proteomes" id="UP000449710">
    <property type="component" value="Unassembled WGS sequence"/>
</dbReference>
<dbReference type="InterPro" id="IPR051843">
    <property type="entry name" value="CPA1_transporter"/>
</dbReference>
<feature type="domain" description="Cation/H+ exchanger transmembrane" evidence="6">
    <location>
        <begin position="8"/>
        <end position="384"/>
    </location>
</feature>
<keyword evidence="3 5" id="KW-1133">Transmembrane helix</keyword>
<organism evidence="7 8">
    <name type="scientific">Isachenkonia alkalipeptolytica</name>
    <dbReference type="NCBI Taxonomy" id="2565777"/>
    <lineage>
        <taxon>Bacteria</taxon>
        <taxon>Bacillati</taxon>
        <taxon>Bacillota</taxon>
        <taxon>Clostridia</taxon>
        <taxon>Eubacteriales</taxon>
        <taxon>Clostridiaceae</taxon>
        <taxon>Isachenkonia</taxon>
    </lineage>
</organism>
<comment type="caution">
    <text evidence="7">The sequence shown here is derived from an EMBL/GenBank/DDBJ whole genome shotgun (WGS) entry which is preliminary data.</text>
</comment>
<keyword evidence="8" id="KW-1185">Reference proteome</keyword>
<dbReference type="AlphaFoldDB" id="A0AA44BG27"/>
<dbReference type="Pfam" id="PF00999">
    <property type="entry name" value="Na_H_Exchanger"/>
    <property type="match status" value="1"/>
</dbReference>
<proteinExistence type="predicted"/>
<dbReference type="EMBL" id="SUMG01000025">
    <property type="protein sequence ID" value="NBG89445.1"/>
    <property type="molecule type" value="Genomic_DNA"/>
</dbReference>
<feature type="transmembrane region" description="Helical" evidence="5">
    <location>
        <begin position="114"/>
        <end position="137"/>
    </location>
</feature>
<dbReference type="InterPro" id="IPR006153">
    <property type="entry name" value="Cation/H_exchanger_TM"/>
</dbReference>
<sequence>MAFSLAIIILLGLLLSKVFKLMKLPGLLGMLILGALIGPHGLDWLDESIMIISGDLRKIALIIILIRAGFGIDRYALRKNGIPAVKLSFIPVVLEGLTVMLIGGYLLGISRVEAGMLGFIIAAVSPAVIVPSMLSFIEREKGEKKGLPTLILAGASVDDVVAITIFSSFVGMYGGQRISIAAQLFNIPIAIVLGIGIGVGLSLLLLYAFKRFKIDDTKKLLMILASGIVITTLEDFLQGTVPVAALLGVMAIGFVILEKQETLARNLAHEFNKVWILAEVVLFVLVGAQVNIHLALDTGWIGLLIIAVGLLARSLGVFLSLLGTRFTLKDRGFCMVSFIPKATVQAAIGAVPLTLGVPSGEIILALAVLSIVITAPLGAIGIKVVGERVLEDPALEESVPEDPGM</sequence>
<gene>
    <name evidence="7" type="ORF">ISALK_13190</name>
</gene>
<feature type="transmembrane region" description="Helical" evidence="5">
    <location>
        <begin position="185"/>
        <end position="208"/>
    </location>
</feature>
<evidence type="ECO:0000313" key="7">
    <source>
        <dbReference type="EMBL" id="NBG89445.1"/>
    </source>
</evidence>
<evidence type="ECO:0000256" key="4">
    <source>
        <dbReference type="ARBA" id="ARBA00023136"/>
    </source>
</evidence>
<evidence type="ECO:0000259" key="6">
    <source>
        <dbReference type="Pfam" id="PF00999"/>
    </source>
</evidence>